<evidence type="ECO:0000313" key="6">
    <source>
        <dbReference type="Ensembl" id="ENSCAFP00040022761.1"/>
    </source>
</evidence>
<dbReference type="InterPro" id="IPR036812">
    <property type="entry name" value="NAD(P)_OxRdtase_dom_sf"/>
</dbReference>
<dbReference type="InterPro" id="IPR044483">
    <property type="entry name" value="AKR1D1"/>
</dbReference>
<dbReference type="Ensembl" id="ENSCAFT00030022631.1">
    <property type="protein sequence ID" value="ENSCAFP00030019746.1"/>
    <property type="gene ID" value="ENSCAFG00030012185.1"/>
</dbReference>
<dbReference type="GO" id="GO:0047787">
    <property type="term" value="F:Delta4-3-oxosteroid 5beta-reductase activity"/>
    <property type="evidence" value="ECO:0007669"/>
    <property type="project" value="InterPro"/>
</dbReference>
<evidence type="ECO:0000256" key="1">
    <source>
        <dbReference type="ARBA" id="ARBA00007905"/>
    </source>
</evidence>
<dbReference type="Gene3D" id="3.20.20.100">
    <property type="entry name" value="NADP-dependent oxidoreductase domain"/>
    <property type="match status" value="1"/>
</dbReference>
<protein>
    <recommendedName>
        <fullName evidence="4">NADP-dependent oxidoreductase domain-containing protein</fullName>
    </recommendedName>
</protein>
<dbReference type="GeneID" id="119874631"/>
<sequence>MCGGLSALGLELQPQQDPGGPDARRPMPAVTCASVPHALLCGLVDTLPLAIFLRVSSLPKTILLLVLTASYILVLELSGYTRASGGNAVSGLSFEPIMAILLFSCTLALHARQVNIKLRLDYLWTAQRHGHLLLTPKGTCAKSVKIAIDTGYRHIDGAYIYQNEHEVGEAIREKIAEGKVQREDIFYCGKLWATKHDPEMVRPTLEKTLSVLQLDYVDLYIIEIPMAFKPGDEIYPKDENGKWLYHKSNLCATWEALEACKDAGLVKSLGVSNFNRRQLELILNKPGLKHKPVSNQVECHPYFTQPKLLKFCQQRDIVIIAYSPLGTSRNPTWVNISSPPLLKDELLNALGKKYKKTAAQIVLRFNIQRGVVVIPKSFNPERIKENFQIFDFSLTEEEMKDIEALNKNVRFVEMLMWCDHPEYPFHDEY</sequence>
<dbReference type="Proteomes" id="UP000694542">
    <property type="component" value="Chromosome 16"/>
</dbReference>
<evidence type="ECO:0000313" key="5">
    <source>
        <dbReference type="Ensembl" id="ENSCAFP00030019746.1"/>
    </source>
</evidence>
<feature type="domain" description="NADP-dependent oxidoreductase" evidence="4">
    <location>
        <begin position="141"/>
        <end position="406"/>
    </location>
</feature>
<proteinExistence type="inferred from homology"/>
<dbReference type="Proteomes" id="UP000694429">
    <property type="component" value="Chromosome 16"/>
</dbReference>
<dbReference type="PROSITE" id="PS00798">
    <property type="entry name" value="ALDOKETO_REDUCTASE_1"/>
    <property type="match status" value="1"/>
</dbReference>
<reference evidence="5" key="2">
    <citation type="submission" date="2019-03" db="EMBL/GenBank/DDBJ databases">
        <authorList>
            <person name="Warren W.C."/>
            <person name="Johnson G.S."/>
        </authorList>
    </citation>
    <scope>NUCLEOTIDE SEQUENCE [LARGE SCALE GENOMIC DNA]</scope>
    <source>
        <strain evidence="5">Basenji</strain>
    </source>
</reference>
<reference evidence="6" key="1">
    <citation type="submission" date="2018-10" db="EMBL/GenBank/DDBJ databases">
        <title>De novo assembly of a Great Dane genome.</title>
        <authorList>
            <person name="Kidd J.M."/>
            <person name="Pendleton A.L."/>
            <person name="Shen F."/>
            <person name="Emery S."/>
        </authorList>
    </citation>
    <scope>NUCLEOTIDE SEQUENCE [LARGE SCALE GENOMIC DNA]</scope>
    <source>
        <strain evidence="6">Great Dane</strain>
    </source>
</reference>
<dbReference type="PROSITE" id="PS00063">
    <property type="entry name" value="ALDOKETO_REDUCTASE_3"/>
    <property type="match status" value="1"/>
</dbReference>
<dbReference type="GO" id="GO:0006699">
    <property type="term" value="P:bile acid biosynthetic process"/>
    <property type="evidence" value="ECO:0007669"/>
    <property type="project" value="InterPro"/>
</dbReference>
<keyword evidence="2" id="KW-0521">NADP</keyword>
<dbReference type="InterPro" id="IPR020471">
    <property type="entry name" value="AKR"/>
</dbReference>
<dbReference type="CDD" id="cd19109">
    <property type="entry name" value="AKR_AKR1D1-3"/>
    <property type="match status" value="1"/>
</dbReference>
<reference evidence="6" key="3">
    <citation type="submission" date="2025-05" db="UniProtKB">
        <authorList>
            <consortium name="Ensembl"/>
        </authorList>
    </citation>
    <scope>IDENTIFICATION</scope>
</reference>
<dbReference type="FunFam" id="3.20.20.100:FF:000003">
    <property type="entry name" value="Aldo-keto reductase family 1 member C3"/>
    <property type="match status" value="1"/>
</dbReference>
<dbReference type="InterPro" id="IPR018170">
    <property type="entry name" value="Aldo/ket_reductase_CS"/>
</dbReference>
<dbReference type="PANTHER" id="PTHR11732">
    <property type="entry name" value="ALDO/KETO REDUCTASE"/>
    <property type="match status" value="1"/>
</dbReference>
<gene>
    <name evidence="6" type="primary">LOC119874631</name>
</gene>
<evidence type="ECO:0000256" key="2">
    <source>
        <dbReference type="ARBA" id="ARBA00022857"/>
    </source>
</evidence>
<dbReference type="Pfam" id="PF00248">
    <property type="entry name" value="Aldo_ket_red"/>
    <property type="match status" value="1"/>
</dbReference>
<dbReference type="Ensembl" id="ENSCAFT00040026175.1">
    <property type="protein sequence ID" value="ENSCAFP00040022761.1"/>
    <property type="gene ID" value="ENSCAFG00040014111.1"/>
</dbReference>
<dbReference type="SUPFAM" id="SSF51430">
    <property type="entry name" value="NAD(P)-linked oxidoreductase"/>
    <property type="match status" value="1"/>
</dbReference>
<dbReference type="PRINTS" id="PR00069">
    <property type="entry name" value="ALDKETRDTASE"/>
</dbReference>
<keyword evidence="3" id="KW-0560">Oxidoreductase</keyword>
<organism evidence="6 7">
    <name type="scientific">Canis lupus familiaris</name>
    <name type="common">Dog</name>
    <name type="synonym">Canis familiaris</name>
    <dbReference type="NCBI Taxonomy" id="9615"/>
    <lineage>
        <taxon>Eukaryota</taxon>
        <taxon>Metazoa</taxon>
        <taxon>Chordata</taxon>
        <taxon>Craniata</taxon>
        <taxon>Vertebrata</taxon>
        <taxon>Euteleostomi</taxon>
        <taxon>Mammalia</taxon>
        <taxon>Eutheria</taxon>
        <taxon>Laurasiatheria</taxon>
        <taxon>Carnivora</taxon>
        <taxon>Caniformia</taxon>
        <taxon>Canidae</taxon>
        <taxon>Canis</taxon>
    </lineage>
</organism>
<evidence type="ECO:0000259" key="4">
    <source>
        <dbReference type="Pfam" id="PF00248"/>
    </source>
</evidence>
<accession>A0A8C0SL19</accession>
<evidence type="ECO:0000313" key="7">
    <source>
        <dbReference type="Proteomes" id="UP000694542"/>
    </source>
</evidence>
<dbReference type="RefSeq" id="XP_038545269.1">
    <property type="nucleotide sequence ID" value="XM_038689341.1"/>
</dbReference>
<dbReference type="InterPro" id="IPR023210">
    <property type="entry name" value="NADP_OxRdtase_dom"/>
</dbReference>
<comment type="similarity">
    <text evidence="1">Belongs to the aldo/keto reductase family.</text>
</comment>
<evidence type="ECO:0000256" key="3">
    <source>
        <dbReference type="ARBA" id="ARBA00023002"/>
    </source>
</evidence>
<dbReference type="RefSeq" id="XP_038545268.1">
    <property type="nucleotide sequence ID" value="XM_038689340.1"/>
</dbReference>
<name>A0A8C0SL19_CANLF</name>
<dbReference type="PROSITE" id="PS00062">
    <property type="entry name" value="ALDOKETO_REDUCTASE_2"/>
    <property type="match status" value="1"/>
</dbReference>
<dbReference type="AlphaFoldDB" id="A0A8C0SL19"/>